<keyword evidence="5" id="KW-1185">Reference proteome</keyword>
<dbReference type="Pfam" id="PF10646">
    <property type="entry name" value="Germane"/>
    <property type="match status" value="1"/>
</dbReference>
<feature type="region of interest" description="Disordered" evidence="1">
    <location>
        <begin position="33"/>
        <end position="57"/>
    </location>
</feature>
<dbReference type="Pfam" id="PF10647">
    <property type="entry name" value="Gmad1"/>
    <property type="match status" value="1"/>
</dbReference>
<feature type="chain" id="PRO_5039664817" description="GerMN domain-containing protein" evidence="2">
    <location>
        <begin position="20"/>
        <end position="578"/>
    </location>
</feature>
<dbReference type="RefSeq" id="WP_129397937.1">
    <property type="nucleotide sequence ID" value="NZ_SDWT01000001.1"/>
</dbReference>
<comment type="caution">
    <text evidence="4">The sequence shown here is derived from an EMBL/GenBank/DDBJ whole genome shotgun (WGS) entry which is preliminary data.</text>
</comment>
<accession>A0A4Q2RWC3</accession>
<dbReference type="AlphaFoldDB" id="A0A4Q2RWC3"/>
<organism evidence="4 5">
    <name type="scientific">Nocardioides oleivorans</name>
    <dbReference type="NCBI Taxonomy" id="273676"/>
    <lineage>
        <taxon>Bacteria</taxon>
        <taxon>Bacillati</taxon>
        <taxon>Actinomycetota</taxon>
        <taxon>Actinomycetes</taxon>
        <taxon>Propionibacteriales</taxon>
        <taxon>Nocardioidaceae</taxon>
        <taxon>Nocardioides</taxon>
    </lineage>
</organism>
<name>A0A4Q2RWC3_9ACTN</name>
<dbReference type="Pfam" id="PF25976">
    <property type="entry name" value="LpqB_N"/>
    <property type="match status" value="1"/>
</dbReference>
<dbReference type="InterPro" id="IPR019606">
    <property type="entry name" value="GerMN"/>
</dbReference>
<keyword evidence="2" id="KW-0732">Signal</keyword>
<dbReference type="SUPFAM" id="SSF82171">
    <property type="entry name" value="DPP6 N-terminal domain-like"/>
    <property type="match status" value="1"/>
</dbReference>
<dbReference type="PROSITE" id="PS51257">
    <property type="entry name" value="PROKAR_LIPOPROTEIN"/>
    <property type="match status" value="1"/>
</dbReference>
<evidence type="ECO:0000256" key="2">
    <source>
        <dbReference type="SAM" id="SignalP"/>
    </source>
</evidence>
<proteinExistence type="predicted"/>
<evidence type="ECO:0000259" key="3">
    <source>
        <dbReference type="SMART" id="SM00909"/>
    </source>
</evidence>
<gene>
    <name evidence="4" type="ORF">EUA93_00850</name>
</gene>
<evidence type="ECO:0000313" key="5">
    <source>
        <dbReference type="Proteomes" id="UP000294071"/>
    </source>
</evidence>
<evidence type="ECO:0000313" key="4">
    <source>
        <dbReference type="EMBL" id="RYB93026.1"/>
    </source>
</evidence>
<dbReference type="OrthoDB" id="3226781at2"/>
<feature type="signal peptide" evidence="2">
    <location>
        <begin position="1"/>
        <end position="19"/>
    </location>
</feature>
<evidence type="ECO:0000256" key="1">
    <source>
        <dbReference type="SAM" id="MobiDB-lite"/>
    </source>
</evidence>
<dbReference type="SMART" id="SM00909">
    <property type="entry name" value="Germane"/>
    <property type="match status" value="1"/>
</dbReference>
<dbReference type="InterPro" id="IPR018910">
    <property type="entry name" value="LpqB_C"/>
</dbReference>
<dbReference type="EMBL" id="SDWT01000001">
    <property type="protein sequence ID" value="RYB93026.1"/>
    <property type="molecule type" value="Genomic_DNA"/>
</dbReference>
<dbReference type="Proteomes" id="UP000294071">
    <property type="component" value="Unassembled WGS sequence"/>
</dbReference>
<protein>
    <recommendedName>
        <fullName evidence="3">GerMN domain-containing protein</fullName>
    </recommendedName>
</protein>
<dbReference type="InterPro" id="IPR059026">
    <property type="entry name" value="LpqB_N"/>
</dbReference>
<sequence>MRTTLVRAVVAAAAATLLAGCVQMPTSGPVVEPQVTSAAEDPPGISFDPRPPQAGESPTEIVDGFLEAMKATPIRTRVARQFLSGEAADAWAPEQQILTYGDLGDAAGEVSVQVPLSDINLYDVRGAWEGSRGSSELDLGLVQEDGEWRIDEVPDALIVPESWFDDWYQRVSLYYFDPTSEVLVAEPVFAPRGDQFASSLVRGLVSPLDDDAQDVVRTYFPPLSTSGLSVPVRSGIATVSMSGDPDAIDDDTAQRMLAQLVWTLRQDDDIQAVEFSIGGRVLSTGPGGSTQVNFDVGSAYDPNGLRSDTDLYALDDGLVVSGSLSGFEDTLGPLGMDGYDVRSIGVSVDGAHVAAVSADGTGLYLAPTEAPDGEVTEPVVGAVDLARPHWDHRDRIWALDRAGGRSRIILVVDGTATEVEVPGLTGKDVTRLLVSRDGSRIVAVLRGPKADRVVSARIRHDSAGAVIGFTPFGTLPLAVEGTGRIRDIGWRSPTAVSVLSDITDGSSQVRTTSVDGAPGEITTAGTTRTRDINTVLVASPVEGSDTYALAGRSVSNLTRPERPVPDLPRGLTSLTYVG</sequence>
<reference evidence="4 5" key="1">
    <citation type="submission" date="2019-01" db="EMBL/GenBank/DDBJ databases">
        <title>Novel species of Nocardioides.</title>
        <authorList>
            <person name="Liu Q."/>
            <person name="Xin Y.-H."/>
        </authorList>
    </citation>
    <scope>NUCLEOTIDE SEQUENCE [LARGE SCALE GENOMIC DNA]</scope>
    <source>
        <strain evidence="4 5">CGMCC 4.6882</strain>
    </source>
</reference>
<feature type="domain" description="GerMN" evidence="3">
    <location>
        <begin position="197"/>
        <end position="286"/>
    </location>
</feature>